<evidence type="ECO:0000256" key="2">
    <source>
        <dbReference type="ARBA" id="ARBA00010566"/>
    </source>
</evidence>
<dbReference type="InterPro" id="IPR016142">
    <property type="entry name" value="Citrate_synth-like_lrg_a-sub"/>
</dbReference>
<name>U2KWB2_9FIRM</name>
<dbReference type="PATRIC" id="fig|411473.3.peg.891"/>
<dbReference type="GO" id="GO:0005829">
    <property type="term" value="C:cytosol"/>
    <property type="evidence" value="ECO:0007669"/>
    <property type="project" value="TreeGrafter"/>
</dbReference>
<dbReference type="InterPro" id="IPR036969">
    <property type="entry name" value="Citrate_synthase_sf"/>
</dbReference>
<dbReference type="Proteomes" id="UP000016662">
    <property type="component" value="Unassembled WGS sequence"/>
</dbReference>
<dbReference type="GO" id="GO:0006099">
    <property type="term" value="P:tricarboxylic acid cycle"/>
    <property type="evidence" value="ECO:0007669"/>
    <property type="project" value="UniProtKB-UniPathway"/>
</dbReference>
<organism evidence="6 7">
    <name type="scientific">Ruminococcus callidus ATCC 27760</name>
    <dbReference type="NCBI Taxonomy" id="411473"/>
    <lineage>
        <taxon>Bacteria</taxon>
        <taxon>Bacillati</taxon>
        <taxon>Bacillota</taxon>
        <taxon>Clostridia</taxon>
        <taxon>Eubacteriales</taxon>
        <taxon>Oscillospiraceae</taxon>
        <taxon>Ruminococcus</taxon>
    </lineage>
</organism>
<dbReference type="AlphaFoldDB" id="U2KWB2"/>
<dbReference type="PANTHER" id="PTHR11739:SF4">
    <property type="entry name" value="CITRATE SYNTHASE, PEROXISOMAL"/>
    <property type="match status" value="1"/>
</dbReference>
<evidence type="ECO:0000313" key="7">
    <source>
        <dbReference type="Proteomes" id="UP000016662"/>
    </source>
</evidence>
<dbReference type="SUPFAM" id="SSF48256">
    <property type="entry name" value="Citrate synthase"/>
    <property type="match status" value="1"/>
</dbReference>
<dbReference type="PRINTS" id="PR00143">
    <property type="entry name" value="CITRTSNTHASE"/>
</dbReference>
<dbReference type="InterPro" id="IPR002020">
    <property type="entry name" value="Citrate_synthase"/>
</dbReference>
<comment type="similarity">
    <text evidence="2 5">Belongs to the citrate synthase family.</text>
</comment>
<dbReference type="InterPro" id="IPR024176">
    <property type="entry name" value="Citrate_synthase_bac-typ"/>
</dbReference>
<comment type="pathway">
    <text evidence="1">Carbohydrate metabolism; tricarboxylic acid cycle.</text>
</comment>
<evidence type="ECO:0000256" key="1">
    <source>
        <dbReference type="ARBA" id="ARBA00005163"/>
    </source>
</evidence>
<evidence type="ECO:0000313" key="6">
    <source>
        <dbReference type="EMBL" id="ERJ96552.1"/>
    </source>
</evidence>
<gene>
    <name evidence="6" type="ORF">RUMCAL_01081</name>
</gene>
<accession>U2KWB2</accession>
<sequence>MEPEQTKSLFRQERTDKMKKEKLLHSTKIQQMIAQYKHDMQLVDQLTADAEPHYEIEQELYKKYEVKRGLRDLDGKGVRAGLTTISKVSATQIVDGREVPAAGQLLYRGIPIEQLVQGFITHDRFGFEEIVYLLLMGHLPKADQLAQFKGLLTDYQELPNHFNSGVIMKMPSDNIMNTMAKCVLALHAYDPKPDDTSLPNVMRQCIQLVSQFPSLAVFGYQASMYFRNDKSMFIQKPDPKLSIAENILYMMRPDGKYTRLEAKLLDLCLVLHAEHGGGNNSAFTVHVVSSSGTDTYSTVAAALGSLKGPKHGGANIKVMEMFEDLKQHCPDWEDEDALREYLKGLLRGEGFDHSGLIYGMGHAVYSVSDPRAVILKSFVEQLSDEKGCHAEYQLYATVERLAKEVITQNRKIYKGVCANVDFYSGFVYRMLGLPMDLFTPIFAIARIAGWSAHRLEELINCRKIIRPAYLSVAEPQEYVPLEER</sequence>
<dbReference type="HOGENOM" id="CLU_025068_2_2_9"/>
<dbReference type="PIRSF" id="PIRSF001369">
    <property type="entry name" value="Citrate_synth"/>
    <property type="match status" value="1"/>
</dbReference>
<keyword evidence="7" id="KW-1185">Reference proteome</keyword>
<dbReference type="Gene3D" id="1.10.580.10">
    <property type="entry name" value="Citrate Synthase, domain 1"/>
    <property type="match status" value="1"/>
</dbReference>
<dbReference type="InterPro" id="IPR016143">
    <property type="entry name" value="Citrate_synth-like_sm_a-sub"/>
</dbReference>
<dbReference type="EMBL" id="AWVF01000122">
    <property type="protein sequence ID" value="ERJ96552.1"/>
    <property type="molecule type" value="Genomic_DNA"/>
</dbReference>
<dbReference type="GO" id="GO:0005975">
    <property type="term" value="P:carbohydrate metabolic process"/>
    <property type="evidence" value="ECO:0007669"/>
    <property type="project" value="TreeGrafter"/>
</dbReference>
<dbReference type="Gene3D" id="1.10.230.10">
    <property type="entry name" value="Cytochrome P450-Terp, domain 2"/>
    <property type="match status" value="1"/>
</dbReference>
<evidence type="ECO:0000256" key="5">
    <source>
        <dbReference type="PIRNR" id="PIRNR001369"/>
    </source>
</evidence>
<evidence type="ECO:0000256" key="3">
    <source>
        <dbReference type="ARBA" id="ARBA00022679"/>
    </source>
</evidence>
<dbReference type="Pfam" id="PF00285">
    <property type="entry name" value="Citrate_synt"/>
    <property type="match status" value="1"/>
</dbReference>
<dbReference type="UniPathway" id="UPA00223"/>
<dbReference type="eggNOG" id="COG0372">
    <property type="taxonomic scope" value="Bacteria"/>
</dbReference>
<proteinExistence type="inferred from homology"/>
<keyword evidence="3 5" id="KW-0808">Transferase</keyword>
<dbReference type="GO" id="GO:0036440">
    <property type="term" value="F:citrate synthase activity"/>
    <property type="evidence" value="ECO:0007669"/>
    <property type="project" value="UniProtKB-EC"/>
</dbReference>
<dbReference type="PANTHER" id="PTHR11739">
    <property type="entry name" value="CITRATE SYNTHASE"/>
    <property type="match status" value="1"/>
</dbReference>
<evidence type="ECO:0000256" key="4">
    <source>
        <dbReference type="ARBA" id="ARBA00049288"/>
    </source>
</evidence>
<dbReference type="NCBIfam" id="NF010635">
    <property type="entry name" value="PRK14032.1"/>
    <property type="match status" value="1"/>
</dbReference>
<protein>
    <recommendedName>
        <fullName evidence="5">Citrate synthase</fullName>
    </recommendedName>
</protein>
<dbReference type="STRING" id="411473.RUMCAL_01081"/>
<reference evidence="6 7" key="1">
    <citation type="submission" date="2013-07" db="EMBL/GenBank/DDBJ databases">
        <authorList>
            <person name="Weinstock G."/>
            <person name="Sodergren E."/>
            <person name="Wylie T."/>
            <person name="Fulton L."/>
            <person name="Fulton R."/>
            <person name="Fronick C."/>
            <person name="O'Laughlin M."/>
            <person name="Godfrey J."/>
            <person name="Miner T."/>
            <person name="Herter B."/>
            <person name="Appelbaum E."/>
            <person name="Cordes M."/>
            <person name="Lek S."/>
            <person name="Wollam A."/>
            <person name="Pepin K.H."/>
            <person name="Palsikar V.B."/>
            <person name="Mitreva M."/>
            <person name="Wilson R.K."/>
        </authorList>
    </citation>
    <scope>NUCLEOTIDE SEQUENCE [LARGE SCALE GENOMIC DNA]</scope>
    <source>
        <strain evidence="6 7">ATCC 27760</strain>
    </source>
</reference>
<comment type="catalytic activity">
    <reaction evidence="4">
        <text>oxaloacetate + acetyl-CoA + H2O = citrate + CoA + H(+)</text>
        <dbReference type="Rhea" id="RHEA:16845"/>
        <dbReference type="ChEBI" id="CHEBI:15377"/>
        <dbReference type="ChEBI" id="CHEBI:15378"/>
        <dbReference type="ChEBI" id="CHEBI:16452"/>
        <dbReference type="ChEBI" id="CHEBI:16947"/>
        <dbReference type="ChEBI" id="CHEBI:57287"/>
        <dbReference type="ChEBI" id="CHEBI:57288"/>
        <dbReference type="EC" id="2.3.3.16"/>
    </reaction>
</comment>
<comment type="caution">
    <text evidence="6">The sequence shown here is derived from an EMBL/GenBank/DDBJ whole genome shotgun (WGS) entry which is preliminary data.</text>
</comment>